<dbReference type="Proteomes" id="UP000269945">
    <property type="component" value="Unassembled WGS sequence"/>
</dbReference>
<evidence type="ECO:0000313" key="2">
    <source>
        <dbReference type="Proteomes" id="UP000269945"/>
    </source>
</evidence>
<organism evidence="1 2">
    <name type="scientific">Gulo gulo</name>
    <name type="common">Wolverine</name>
    <name type="synonym">Gluton</name>
    <dbReference type="NCBI Taxonomy" id="48420"/>
    <lineage>
        <taxon>Eukaryota</taxon>
        <taxon>Metazoa</taxon>
        <taxon>Chordata</taxon>
        <taxon>Craniata</taxon>
        <taxon>Vertebrata</taxon>
        <taxon>Euteleostomi</taxon>
        <taxon>Mammalia</taxon>
        <taxon>Eutheria</taxon>
        <taxon>Laurasiatheria</taxon>
        <taxon>Carnivora</taxon>
        <taxon>Caniformia</taxon>
        <taxon>Musteloidea</taxon>
        <taxon>Mustelidae</taxon>
        <taxon>Guloninae</taxon>
        <taxon>Gulo</taxon>
    </lineage>
</organism>
<protein>
    <submittedName>
        <fullName evidence="1">Uncharacterized protein</fullName>
    </submittedName>
</protein>
<sequence length="59" mass="6275">MTMPRATIMASGPVKAVRPSSREVFKDIMTTCVQLPTSARLIRTGGRAVRPVGSASAMK</sequence>
<dbReference type="EMBL" id="CYRY02044321">
    <property type="protein sequence ID" value="VCX39201.1"/>
    <property type="molecule type" value="Genomic_DNA"/>
</dbReference>
<accession>A0A9X9Q8I5</accession>
<name>A0A9X9Q8I5_GULGU</name>
<keyword evidence="2" id="KW-1185">Reference proteome</keyword>
<gene>
    <name evidence="1" type="ORF">BN2614_LOCUS1</name>
</gene>
<evidence type="ECO:0000313" key="1">
    <source>
        <dbReference type="EMBL" id="VCX39201.1"/>
    </source>
</evidence>
<comment type="caution">
    <text evidence="1">The sequence shown here is derived from an EMBL/GenBank/DDBJ whole genome shotgun (WGS) entry which is preliminary data.</text>
</comment>
<reference evidence="1 2" key="1">
    <citation type="submission" date="2018-10" db="EMBL/GenBank/DDBJ databases">
        <authorList>
            <person name="Ekblom R."/>
            <person name="Jareborg N."/>
        </authorList>
    </citation>
    <scope>NUCLEOTIDE SEQUENCE [LARGE SCALE GENOMIC DNA]</scope>
    <source>
        <tissue evidence="1">Muscle</tissue>
    </source>
</reference>
<proteinExistence type="predicted"/>
<dbReference type="AlphaFoldDB" id="A0A9X9Q8I5"/>